<keyword evidence="2" id="KW-1185">Reference proteome</keyword>
<evidence type="ECO:0000313" key="1">
    <source>
        <dbReference type="EMBL" id="CAD8109132.1"/>
    </source>
</evidence>
<organism evidence="1 2">
    <name type="scientific">Paramecium primaurelia</name>
    <dbReference type="NCBI Taxonomy" id="5886"/>
    <lineage>
        <taxon>Eukaryota</taxon>
        <taxon>Sar</taxon>
        <taxon>Alveolata</taxon>
        <taxon>Ciliophora</taxon>
        <taxon>Intramacronucleata</taxon>
        <taxon>Oligohymenophorea</taxon>
        <taxon>Peniculida</taxon>
        <taxon>Parameciidae</taxon>
        <taxon>Paramecium</taxon>
    </lineage>
</organism>
<accession>A0A8S1Q1T9</accession>
<comment type="caution">
    <text evidence="1">The sequence shown here is derived from an EMBL/GenBank/DDBJ whole genome shotgun (WGS) entry which is preliminary data.</text>
</comment>
<sequence>MLLTLYSNNQNLRNVFIQFLLLKVILNNIYLEYQLSFLIKIAFCQVELKTKSCQLKSIYLIDPQLHQFEQIQQKQLHQFDILSEDKVDRFVAVLAPLT</sequence>
<dbReference type="AlphaFoldDB" id="A0A8S1Q1T9"/>
<name>A0A8S1Q1T9_PARPR</name>
<protein>
    <submittedName>
        <fullName evidence="1">Uncharacterized protein</fullName>
    </submittedName>
</protein>
<gene>
    <name evidence="1" type="ORF">PPRIM_AZ9-3.1.T1390113</name>
</gene>
<reference evidence="1" key="1">
    <citation type="submission" date="2021-01" db="EMBL/GenBank/DDBJ databases">
        <authorList>
            <consortium name="Genoscope - CEA"/>
            <person name="William W."/>
        </authorList>
    </citation>
    <scope>NUCLEOTIDE SEQUENCE</scope>
</reference>
<proteinExistence type="predicted"/>
<dbReference type="Proteomes" id="UP000688137">
    <property type="component" value="Unassembled WGS sequence"/>
</dbReference>
<dbReference type="EMBL" id="CAJJDM010000143">
    <property type="protein sequence ID" value="CAD8109132.1"/>
    <property type="molecule type" value="Genomic_DNA"/>
</dbReference>
<evidence type="ECO:0000313" key="2">
    <source>
        <dbReference type="Proteomes" id="UP000688137"/>
    </source>
</evidence>